<reference evidence="9 10" key="1">
    <citation type="submission" date="2021-05" db="EMBL/GenBank/DDBJ databases">
        <title>The draft genome of Geobacter pelophilus DSM 12255.</title>
        <authorList>
            <person name="Xu Z."/>
            <person name="Masuda Y."/>
            <person name="Itoh H."/>
            <person name="Senoo K."/>
        </authorList>
    </citation>
    <scope>NUCLEOTIDE SEQUENCE [LARGE SCALE GENOMIC DNA]</scope>
    <source>
        <strain evidence="9 10">DSM 12255</strain>
    </source>
</reference>
<comment type="similarity">
    <text evidence="2">Belongs to the MsrB Met sulfoxide reductase family.</text>
</comment>
<evidence type="ECO:0000256" key="1">
    <source>
        <dbReference type="ARBA" id="ARBA00001947"/>
    </source>
</evidence>
<protein>
    <recommendedName>
        <fullName evidence="3">peptide-methionine (R)-S-oxide reductase</fullName>
        <ecNumber evidence="3">1.8.4.12</ecNumber>
    </recommendedName>
</protein>
<dbReference type="PROSITE" id="PS51257">
    <property type="entry name" value="PROKAR_LIPOPROTEIN"/>
    <property type="match status" value="1"/>
</dbReference>
<comment type="cofactor">
    <cofactor evidence="1">
        <name>Zn(2+)</name>
        <dbReference type="ChEBI" id="CHEBI:29105"/>
    </cofactor>
</comment>
<comment type="catalytic activity">
    <reaction evidence="7">
        <text>L-methionyl-[protein] + [thioredoxin]-disulfide + H2O = L-methionyl-(R)-S-oxide-[protein] + [thioredoxin]-dithiol</text>
        <dbReference type="Rhea" id="RHEA:24164"/>
        <dbReference type="Rhea" id="RHEA-COMP:10698"/>
        <dbReference type="Rhea" id="RHEA-COMP:10700"/>
        <dbReference type="Rhea" id="RHEA-COMP:12313"/>
        <dbReference type="Rhea" id="RHEA-COMP:12314"/>
        <dbReference type="ChEBI" id="CHEBI:15377"/>
        <dbReference type="ChEBI" id="CHEBI:16044"/>
        <dbReference type="ChEBI" id="CHEBI:29950"/>
        <dbReference type="ChEBI" id="CHEBI:45764"/>
        <dbReference type="ChEBI" id="CHEBI:50058"/>
        <dbReference type="EC" id="1.8.4.12"/>
    </reaction>
</comment>
<evidence type="ECO:0000259" key="8">
    <source>
        <dbReference type="PROSITE" id="PS51790"/>
    </source>
</evidence>
<dbReference type="GO" id="GO:0030091">
    <property type="term" value="P:protein repair"/>
    <property type="evidence" value="ECO:0007669"/>
    <property type="project" value="InterPro"/>
</dbReference>
<keyword evidence="6 9" id="KW-0560">Oxidoreductase</keyword>
<proteinExistence type="inferred from homology"/>
<sequence length="179" mass="19806">MRYSMISTVLLFTGLFACNPTTGYSGKSGPSALKIFSVTEGRYVMSEKVIKSEAEWKKFLTPAQFHILREKGTERAFSGKLLNVHGRGVFRCAGCGLDLFSSDDKFESGTGWPSFTKPIAKENVTLKSDNSFFMKRTEVLCARCDGHLGHVFDDGPQPTGQRYCMNSDAMTFAELKAAK</sequence>
<dbReference type="GO" id="GO:0046872">
    <property type="term" value="F:metal ion binding"/>
    <property type="evidence" value="ECO:0007669"/>
    <property type="project" value="UniProtKB-KW"/>
</dbReference>
<dbReference type="GO" id="GO:0033743">
    <property type="term" value="F:peptide-methionine (R)-S-oxide reductase activity"/>
    <property type="evidence" value="ECO:0007669"/>
    <property type="project" value="UniProtKB-EC"/>
</dbReference>
<organism evidence="9 10">
    <name type="scientific">Geoanaerobacter pelophilus</name>
    <dbReference type="NCBI Taxonomy" id="60036"/>
    <lineage>
        <taxon>Bacteria</taxon>
        <taxon>Pseudomonadati</taxon>
        <taxon>Thermodesulfobacteriota</taxon>
        <taxon>Desulfuromonadia</taxon>
        <taxon>Geobacterales</taxon>
        <taxon>Geobacteraceae</taxon>
        <taxon>Geoanaerobacter</taxon>
    </lineage>
</organism>
<dbReference type="Proteomes" id="UP000811899">
    <property type="component" value="Unassembled WGS sequence"/>
</dbReference>
<feature type="domain" description="MsrB" evidence="8">
    <location>
        <begin position="53"/>
        <end position="175"/>
    </location>
</feature>
<keyword evidence="4" id="KW-0479">Metal-binding</keyword>
<dbReference type="GO" id="GO:0005737">
    <property type="term" value="C:cytoplasm"/>
    <property type="evidence" value="ECO:0007669"/>
    <property type="project" value="TreeGrafter"/>
</dbReference>
<dbReference type="InterPro" id="IPR028427">
    <property type="entry name" value="Met_Sox_Rdtase_MsrB"/>
</dbReference>
<keyword evidence="10" id="KW-1185">Reference proteome</keyword>
<evidence type="ECO:0000256" key="4">
    <source>
        <dbReference type="ARBA" id="ARBA00022723"/>
    </source>
</evidence>
<dbReference type="PROSITE" id="PS51790">
    <property type="entry name" value="MSRB"/>
    <property type="match status" value="1"/>
</dbReference>
<accession>A0AAW4LAF0</accession>
<comment type="caution">
    <text evidence="9">The sequence shown here is derived from an EMBL/GenBank/DDBJ whole genome shotgun (WGS) entry which is preliminary data.</text>
</comment>
<keyword evidence="5" id="KW-0862">Zinc</keyword>
<dbReference type="PANTHER" id="PTHR10173:SF52">
    <property type="entry name" value="METHIONINE-R-SULFOXIDE REDUCTASE B1"/>
    <property type="match status" value="1"/>
</dbReference>
<evidence type="ECO:0000256" key="2">
    <source>
        <dbReference type="ARBA" id="ARBA00007174"/>
    </source>
</evidence>
<evidence type="ECO:0000313" key="10">
    <source>
        <dbReference type="Proteomes" id="UP000811899"/>
    </source>
</evidence>
<dbReference type="NCBIfam" id="TIGR00357">
    <property type="entry name" value="peptide-methionine (R)-S-oxide reductase MsrB"/>
    <property type="match status" value="1"/>
</dbReference>
<dbReference type="Pfam" id="PF01641">
    <property type="entry name" value="SelR"/>
    <property type="match status" value="1"/>
</dbReference>
<dbReference type="GO" id="GO:0006979">
    <property type="term" value="P:response to oxidative stress"/>
    <property type="evidence" value="ECO:0007669"/>
    <property type="project" value="InterPro"/>
</dbReference>
<evidence type="ECO:0000256" key="5">
    <source>
        <dbReference type="ARBA" id="ARBA00022833"/>
    </source>
</evidence>
<evidence type="ECO:0000256" key="6">
    <source>
        <dbReference type="ARBA" id="ARBA00023002"/>
    </source>
</evidence>
<evidence type="ECO:0000256" key="3">
    <source>
        <dbReference type="ARBA" id="ARBA00012499"/>
    </source>
</evidence>
<evidence type="ECO:0000256" key="7">
    <source>
        <dbReference type="ARBA" id="ARBA00048488"/>
    </source>
</evidence>
<dbReference type="AlphaFoldDB" id="A0AAW4LAF0"/>
<dbReference type="PANTHER" id="PTHR10173">
    <property type="entry name" value="METHIONINE SULFOXIDE REDUCTASE"/>
    <property type="match status" value="1"/>
</dbReference>
<dbReference type="InterPro" id="IPR002579">
    <property type="entry name" value="Met_Sox_Rdtase_MsrB_dom"/>
</dbReference>
<dbReference type="EMBL" id="JAHCVJ010000014">
    <property type="protein sequence ID" value="MBT0666575.1"/>
    <property type="molecule type" value="Genomic_DNA"/>
</dbReference>
<name>A0AAW4LAF0_9BACT</name>
<gene>
    <name evidence="9" type="primary">msrB</name>
    <name evidence="9" type="ORF">KI809_19880</name>
</gene>
<evidence type="ECO:0000313" key="9">
    <source>
        <dbReference type="EMBL" id="MBT0666575.1"/>
    </source>
</evidence>
<dbReference type="Gene3D" id="2.170.150.20">
    <property type="entry name" value="Peptide methionine sulfoxide reductase"/>
    <property type="match status" value="1"/>
</dbReference>
<dbReference type="FunFam" id="2.170.150.20:FF:000001">
    <property type="entry name" value="Peptide methionine sulfoxide reductase MsrB"/>
    <property type="match status" value="1"/>
</dbReference>
<dbReference type="EC" id="1.8.4.12" evidence="3"/>
<dbReference type="SUPFAM" id="SSF51316">
    <property type="entry name" value="Mss4-like"/>
    <property type="match status" value="1"/>
</dbReference>
<dbReference type="InterPro" id="IPR011057">
    <property type="entry name" value="Mss4-like_sf"/>
</dbReference>